<feature type="coiled-coil region" evidence="2">
    <location>
        <begin position="663"/>
        <end position="697"/>
    </location>
</feature>
<reference evidence="5" key="1">
    <citation type="submission" date="2020-05" db="UniProtKB">
        <authorList>
            <consortium name="EnsemblMetazoa"/>
        </authorList>
    </citation>
    <scope>IDENTIFICATION</scope>
    <source>
        <strain evidence="5">USDA</strain>
    </source>
</reference>
<keyword evidence="1 2" id="KW-0175">Coiled coil</keyword>
<evidence type="ECO:0000256" key="2">
    <source>
        <dbReference type="SAM" id="Coils"/>
    </source>
</evidence>
<feature type="compositionally biased region" description="Basic and acidic residues" evidence="3">
    <location>
        <begin position="1"/>
        <end position="10"/>
    </location>
</feature>
<dbReference type="Pfam" id="PF15070">
    <property type="entry name" value="GOLGA2L5"/>
    <property type="match status" value="2"/>
</dbReference>
<protein>
    <recommendedName>
        <fullName evidence="4">Golgin subfamily A conserved domain-containing protein</fullName>
    </recommendedName>
</protein>
<feature type="region of interest" description="Disordered" evidence="3">
    <location>
        <begin position="1"/>
        <end position="55"/>
    </location>
</feature>
<organism evidence="5 6">
    <name type="scientific">Stomoxys calcitrans</name>
    <name type="common">Stable fly</name>
    <name type="synonym">Conops calcitrans</name>
    <dbReference type="NCBI Taxonomy" id="35570"/>
    <lineage>
        <taxon>Eukaryota</taxon>
        <taxon>Metazoa</taxon>
        <taxon>Ecdysozoa</taxon>
        <taxon>Arthropoda</taxon>
        <taxon>Hexapoda</taxon>
        <taxon>Insecta</taxon>
        <taxon>Pterygota</taxon>
        <taxon>Neoptera</taxon>
        <taxon>Endopterygota</taxon>
        <taxon>Diptera</taxon>
        <taxon>Brachycera</taxon>
        <taxon>Muscomorpha</taxon>
        <taxon>Muscoidea</taxon>
        <taxon>Muscidae</taxon>
        <taxon>Stomoxys</taxon>
    </lineage>
</organism>
<dbReference type="GO" id="GO:0005801">
    <property type="term" value="C:cis-Golgi network"/>
    <property type="evidence" value="ECO:0007669"/>
    <property type="project" value="TreeGrafter"/>
</dbReference>
<proteinExistence type="predicted"/>
<dbReference type="AlphaFoldDB" id="A0A1I8PDG3"/>
<dbReference type="Proteomes" id="UP000095300">
    <property type="component" value="Unassembled WGS sequence"/>
</dbReference>
<feature type="domain" description="Golgin subfamily A conserved" evidence="4">
    <location>
        <begin position="611"/>
        <end position="750"/>
    </location>
</feature>
<feature type="compositionally biased region" description="Polar residues" evidence="3">
    <location>
        <begin position="798"/>
        <end position="815"/>
    </location>
</feature>
<evidence type="ECO:0000256" key="1">
    <source>
        <dbReference type="ARBA" id="ARBA00023054"/>
    </source>
</evidence>
<dbReference type="PANTHER" id="PTHR10881:SF46">
    <property type="entry name" value="GOLGIN SUBFAMILY A MEMBER 2"/>
    <property type="match status" value="1"/>
</dbReference>
<feature type="compositionally biased region" description="Low complexity" evidence="3">
    <location>
        <begin position="38"/>
        <end position="53"/>
    </location>
</feature>
<feature type="region of interest" description="Disordered" evidence="3">
    <location>
        <begin position="524"/>
        <end position="628"/>
    </location>
</feature>
<dbReference type="OrthoDB" id="5978643at2759"/>
<dbReference type="KEGG" id="scac:106083171"/>
<dbReference type="GO" id="GO:0007030">
    <property type="term" value="P:Golgi organization"/>
    <property type="evidence" value="ECO:0007669"/>
    <property type="project" value="TreeGrafter"/>
</dbReference>
<feature type="compositionally biased region" description="Basic residues" evidence="3">
    <location>
        <begin position="11"/>
        <end position="20"/>
    </location>
</feature>
<accession>A0A1I8PDG3</accession>
<sequence length="859" mass="100124">MPEESKESKAKKLAAARKKLKEYQQRGSSSQADAPNPNIDSSSNSGQVSSNISERSVSDLHLNDSNMEISQTISPQVEAGISTPAHYFTEPATPQQETLISSVSPSFPLPSSSQIDDSIHSDGNQNINAIQILITEKSQLTSELNKFRTACREKDLELEELRVQYSNVSRRVEDLQQHLKDQQKQAEQQRTHNAELQHKLAQARALNEDQSSHLLELQQQMQLREERLKLLDNDFKEKSNELELAQLKIRQLSDESNITKDNRVETLTQTQFMYEQQIRDLQAMVQQQQQDKEQANTQYQTYVQQLNAQVNQLNERNNELMEESAKLLEREKQMVDHVQQLEKEIQKNITRQAEIKEEKQTDTSSTAMTMQQVQELQDRVQEFETERYEFQLKIKSQEDRLHTLQNEYHQKQLEVEELREHLENIRSEQPDKTKLLATMESDKVAASRAMSQNVELKKQLDELEMRFVQLTNDKADLINRLDAEQYSNREMRNNYGVMEKRQQEMEERFKFKDEEMIRLSHENEELKKKLSRSQRTPNGEQGSNHGHNEGDYAHDQEDGHHHHQHHGNESRHQHDDHRHENNDHHSEHQHGETESEHHHHENDGDHHCHEHGHDHHHDNEIQHQHSHHDGCSVNVDACQEATELVSRNVPSQSPQHIATEEAVEKLQKRFTQLMSQVADLTEEKQRLEHLVMQLQSETETIGEYIALYQTQRRILKQREYEKAAQTALLQEEREQMRDRLTMLNNLVNSLGMEIPLTQQQHQLQQQLNDALAQSNSHNEDEEVGHKPLDSLLEDNSEDNAMTTSTSRQNTKDLSSLESQQILHKIQNIITEIKENTKELPTVHHSVDHLNCCSGKFEVV</sequence>
<feature type="domain" description="Golgin subfamily A conserved" evidence="4">
    <location>
        <begin position="297"/>
        <end position="531"/>
    </location>
</feature>
<feature type="compositionally biased region" description="Polar residues" evidence="3">
    <location>
        <begin position="533"/>
        <end position="545"/>
    </location>
</feature>
<keyword evidence="6" id="KW-1185">Reference proteome</keyword>
<dbReference type="InterPro" id="IPR043976">
    <property type="entry name" value="GOLGA_cons_dom"/>
</dbReference>
<evidence type="ECO:0000313" key="5">
    <source>
        <dbReference type="EnsemblMetazoa" id="SCAU007024-PB"/>
    </source>
</evidence>
<dbReference type="InterPro" id="IPR024858">
    <property type="entry name" value="GOLGA"/>
</dbReference>
<name>A0A1I8PDG3_STOCA</name>
<evidence type="ECO:0000313" key="6">
    <source>
        <dbReference type="Proteomes" id="UP000095300"/>
    </source>
</evidence>
<dbReference type="PANTHER" id="PTHR10881">
    <property type="entry name" value="GOLGIN SUBFAMILY A MEMBER-RELATED"/>
    <property type="match status" value="1"/>
</dbReference>
<feature type="compositionally biased region" description="Basic and acidic residues" evidence="3">
    <location>
        <begin position="546"/>
        <end position="628"/>
    </location>
</feature>
<dbReference type="GO" id="GO:0000137">
    <property type="term" value="C:Golgi cis cisterna"/>
    <property type="evidence" value="ECO:0007669"/>
    <property type="project" value="TreeGrafter"/>
</dbReference>
<dbReference type="EnsemblMetazoa" id="SCAU007024-RB">
    <property type="protein sequence ID" value="SCAU007024-PB"/>
    <property type="gene ID" value="SCAU007024"/>
</dbReference>
<dbReference type="STRING" id="35570.A0A1I8PDG3"/>
<evidence type="ECO:0000256" key="3">
    <source>
        <dbReference type="SAM" id="MobiDB-lite"/>
    </source>
</evidence>
<dbReference type="GO" id="GO:0032580">
    <property type="term" value="C:Golgi cisterna membrane"/>
    <property type="evidence" value="ECO:0007669"/>
    <property type="project" value="TreeGrafter"/>
</dbReference>
<feature type="region of interest" description="Disordered" evidence="3">
    <location>
        <begin position="789"/>
        <end position="815"/>
    </location>
</feature>
<gene>
    <name evidence="5" type="primary">106083171</name>
</gene>
<dbReference type="VEuPathDB" id="VectorBase:SCAU007024"/>
<evidence type="ECO:0000259" key="4">
    <source>
        <dbReference type="Pfam" id="PF15070"/>
    </source>
</evidence>